<protein>
    <recommendedName>
        <fullName evidence="3">Sensor histidine kinase</fullName>
    </recommendedName>
</protein>
<gene>
    <name evidence="1" type="ORF">NDK43_08525</name>
</gene>
<evidence type="ECO:0000313" key="2">
    <source>
        <dbReference type="Proteomes" id="UP001523262"/>
    </source>
</evidence>
<dbReference type="Proteomes" id="UP001523262">
    <property type="component" value="Unassembled WGS sequence"/>
</dbReference>
<dbReference type="InterPro" id="IPR036890">
    <property type="entry name" value="HATPase_C_sf"/>
</dbReference>
<evidence type="ECO:0000313" key="1">
    <source>
        <dbReference type="EMBL" id="MCM2532427.1"/>
    </source>
</evidence>
<dbReference type="Gene3D" id="3.30.565.10">
    <property type="entry name" value="Histidine kinase-like ATPase, C-terminal domain"/>
    <property type="match status" value="1"/>
</dbReference>
<evidence type="ECO:0008006" key="3">
    <source>
        <dbReference type="Google" id="ProtNLM"/>
    </source>
</evidence>
<name>A0ABT0W7Y8_9BACI</name>
<reference evidence="1 2" key="1">
    <citation type="submission" date="2022-06" db="EMBL/GenBank/DDBJ databases">
        <authorList>
            <person name="Jeon C.O."/>
        </authorList>
    </citation>
    <scope>NUCLEOTIDE SEQUENCE [LARGE SCALE GENOMIC DNA]</scope>
    <source>
        <strain evidence="1 2">KCTC 13943</strain>
    </source>
</reference>
<accession>A0ABT0W7Y8</accession>
<proteinExistence type="predicted"/>
<organism evidence="1 2">
    <name type="scientific">Neobacillus pocheonensis</name>
    <dbReference type="NCBI Taxonomy" id="363869"/>
    <lineage>
        <taxon>Bacteria</taxon>
        <taxon>Bacillati</taxon>
        <taxon>Bacillota</taxon>
        <taxon>Bacilli</taxon>
        <taxon>Bacillales</taxon>
        <taxon>Bacillaceae</taxon>
        <taxon>Neobacillus</taxon>
    </lineage>
</organism>
<keyword evidence="2" id="KW-1185">Reference proteome</keyword>
<sequence length="62" mass="6641">MILTIADNGIYTEENPLKLGFGTNGMMERCKLLSGECTFTGISPQGLTVTAIVPIDPPITKK</sequence>
<dbReference type="EMBL" id="JAMQCR010000001">
    <property type="protein sequence ID" value="MCM2532427.1"/>
    <property type="molecule type" value="Genomic_DNA"/>
</dbReference>
<comment type="caution">
    <text evidence="1">The sequence shown here is derived from an EMBL/GenBank/DDBJ whole genome shotgun (WGS) entry which is preliminary data.</text>
</comment>